<comment type="pathway">
    <text evidence="2">Glycan biosynthesis; alginate biosynthesis.</text>
</comment>
<proteinExistence type="predicted"/>
<keyword evidence="7" id="KW-0812">Transmembrane</keyword>
<feature type="domain" description="AlgX/AlgJ SGNH hydrolase-like" evidence="8">
    <location>
        <begin position="149"/>
        <end position="360"/>
    </location>
</feature>
<keyword evidence="10" id="KW-1185">Reference proteome</keyword>
<evidence type="ECO:0000256" key="4">
    <source>
        <dbReference type="ARBA" id="ARBA00022729"/>
    </source>
</evidence>
<dbReference type="RefSeq" id="WP_380632720.1">
    <property type="nucleotide sequence ID" value="NZ_JBHSQO010000002.1"/>
</dbReference>
<comment type="subcellular location">
    <subcellularLocation>
        <location evidence="1">Periplasm</location>
    </subcellularLocation>
</comment>
<evidence type="ECO:0000256" key="2">
    <source>
        <dbReference type="ARBA" id="ARBA00005182"/>
    </source>
</evidence>
<dbReference type="EMBL" id="JBHSQO010000002">
    <property type="protein sequence ID" value="MFC6088335.1"/>
    <property type="molecule type" value="Genomic_DNA"/>
</dbReference>
<evidence type="ECO:0000259" key="8">
    <source>
        <dbReference type="Pfam" id="PF16822"/>
    </source>
</evidence>
<dbReference type="Proteomes" id="UP001596220">
    <property type="component" value="Unassembled WGS sequence"/>
</dbReference>
<evidence type="ECO:0000256" key="3">
    <source>
        <dbReference type="ARBA" id="ARBA00022679"/>
    </source>
</evidence>
<keyword evidence="7" id="KW-1133">Transmembrane helix</keyword>
<keyword evidence="6" id="KW-0016">Alginate biosynthesis</keyword>
<name>A0ABW1NZ15_9PSEU</name>
<dbReference type="Pfam" id="PF16822">
    <property type="entry name" value="ALGX"/>
    <property type="match status" value="1"/>
</dbReference>
<organism evidence="9 10">
    <name type="scientific">Saccharothrix lopnurensis</name>
    <dbReference type="NCBI Taxonomy" id="1670621"/>
    <lineage>
        <taxon>Bacteria</taxon>
        <taxon>Bacillati</taxon>
        <taxon>Actinomycetota</taxon>
        <taxon>Actinomycetes</taxon>
        <taxon>Pseudonocardiales</taxon>
        <taxon>Pseudonocardiaceae</taxon>
        <taxon>Saccharothrix</taxon>
    </lineage>
</organism>
<keyword evidence="5" id="KW-0574">Periplasm</keyword>
<keyword evidence="7" id="KW-0472">Membrane</keyword>
<evidence type="ECO:0000313" key="10">
    <source>
        <dbReference type="Proteomes" id="UP001596220"/>
    </source>
</evidence>
<evidence type="ECO:0000256" key="7">
    <source>
        <dbReference type="SAM" id="Phobius"/>
    </source>
</evidence>
<protein>
    <recommendedName>
        <fullName evidence="8">AlgX/AlgJ SGNH hydrolase-like domain-containing protein</fullName>
    </recommendedName>
</protein>
<reference evidence="10" key="1">
    <citation type="journal article" date="2019" name="Int. J. Syst. Evol. Microbiol.">
        <title>The Global Catalogue of Microorganisms (GCM) 10K type strain sequencing project: providing services to taxonomists for standard genome sequencing and annotation.</title>
        <authorList>
            <consortium name="The Broad Institute Genomics Platform"/>
            <consortium name="The Broad Institute Genome Sequencing Center for Infectious Disease"/>
            <person name="Wu L."/>
            <person name="Ma J."/>
        </authorList>
    </citation>
    <scope>NUCLEOTIDE SEQUENCE [LARGE SCALE GENOMIC DNA]</scope>
    <source>
        <strain evidence="10">CGMCC 4.7246</strain>
    </source>
</reference>
<gene>
    <name evidence="9" type="ORF">ACFP3R_03560</name>
</gene>
<dbReference type="InterPro" id="IPR031811">
    <property type="entry name" value="ALGX/ALGJ_SGNH-like"/>
</dbReference>
<evidence type="ECO:0000313" key="9">
    <source>
        <dbReference type="EMBL" id="MFC6088335.1"/>
    </source>
</evidence>
<sequence>MSSERTKGLPAVPESFLPREHVFYRPRHSHRQRGALIAATAFFCVPLLLLVVGVRPAEFENRKLAPFPSVTAGWGFFTGLNSWAADHLPLRDRAVAAADGVSRGVFGEPYPFGEKHDTGPVPGLVPDQEAEDVPLTGVEIPRASGFPVVVEGRDNWLYLGYDVQAACQPNKSLDEVFGGLNALRAGVEASGRRFVLVVAPNKATAVPEHLPGSYLGGKCHDAARDEFWRRLVPDTGALDLRAGLRAEGERLGRPVYDKIDTHWTHEGGLVMVRAVAEAVQPGSTTRWRQTEAQVSQVAGDLPTLVGRTQKRPVQVYDLAPDGGTVRSRPVRDDLREPKRFTQPRGSGGVTPKVGLIGDSFAFTMSSYLVGGFADLSMVHSDLVGTDPAKVGRMLAEQDVVVVEAVERSLVAGINTLLAPGAVDAIVGELAKRPR</sequence>
<accession>A0ABW1NZ15</accession>
<evidence type="ECO:0000256" key="5">
    <source>
        <dbReference type="ARBA" id="ARBA00022764"/>
    </source>
</evidence>
<comment type="caution">
    <text evidence="9">The sequence shown here is derived from an EMBL/GenBank/DDBJ whole genome shotgun (WGS) entry which is preliminary data.</text>
</comment>
<evidence type="ECO:0000256" key="1">
    <source>
        <dbReference type="ARBA" id="ARBA00004418"/>
    </source>
</evidence>
<feature type="transmembrane region" description="Helical" evidence="7">
    <location>
        <begin position="35"/>
        <end position="54"/>
    </location>
</feature>
<evidence type="ECO:0000256" key="6">
    <source>
        <dbReference type="ARBA" id="ARBA00022841"/>
    </source>
</evidence>
<keyword evidence="4" id="KW-0732">Signal</keyword>
<keyword evidence="3" id="KW-0808">Transferase</keyword>